<name>A0AAF0ZZE3_SOLVR</name>
<gene>
    <name evidence="1" type="ORF">MTR67_047809</name>
</gene>
<dbReference type="Proteomes" id="UP001234989">
    <property type="component" value="Chromosome 11"/>
</dbReference>
<protein>
    <submittedName>
        <fullName evidence="1">Uncharacterized protein</fullName>
    </submittedName>
</protein>
<keyword evidence="2" id="KW-1185">Reference proteome</keyword>
<proteinExistence type="predicted"/>
<evidence type="ECO:0000313" key="1">
    <source>
        <dbReference type="EMBL" id="WMV54424.1"/>
    </source>
</evidence>
<evidence type="ECO:0000313" key="2">
    <source>
        <dbReference type="Proteomes" id="UP001234989"/>
    </source>
</evidence>
<dbReference type="EMBL" id="CP133622">
    <property type="protein sequence ID" value="WMV54424.1"/>
    <property type="molecule type" value="Genomic_DNA"/>
</dbReference>
<reference evidence="1" key="1">
    <citation type="submission" date="2023-08" db="EMBL/GenBank/DDBJ databases">
        <title>A de novo genome assembly of Solanum verrucosum Schlechtendal, a Mexican diploid species geographically isolated from the other diploid A-genome species in potato relatives.</title>
        <authorList>
            <person name="Hosaka K."/>
        </authorList>
    </citation>
    <scope>NUCLEOTIDE SEQUENCE</scope>
    <source>
        <tissue evidence="1">Young leaves</tissue>
    </source>
</reference>
<accession>A0AAF0ZZE3</accession>
<organism evidence="1 2">
    <name type="scientific">Solanum verrucosum</name>
    <dbReference type="NCBI Taxonomy" id="315347"/>
    <lineage>
        <taxon>Eukaryota</taxon>
        <taxon>Viridiplantae</taxon>
        <taxon>Streptophyta</taxon>
        <taxon>Embryophyta</taxon>
        <taxon>Tracheophyta</taxon>
        <taxon>Spermatophyta</taxon>
        <taxon>Magnoliopsida</taxon>
        <taxon>eudicotyledons</taxon>
        <taxon>Gunneridae</taxon>
        <taxon>Pentapetalae</taxon>
        <taxon>asterids</taxon>
        <taxon>lamiids</taxon>
        <taxon>Solanales</taxon>
        <taxon>Solanaceae</taxon>
        <taxon>Solanoideae</taxon>
        <taxon>Solaneae</taxon>
        <taxon>Solanum</taxon>
    </lineage>
</organism>
<dbReference type="AlphaFoldDB" id="A0AAF0ZZE3"/>
<sequence length="106" mass="11751">MSILYHRGKASFVVDSWKMLFMGSTAHVEEGNKELAKEVDRLACLGICLLDSRVGGGVVMNANDSLLESEVNEKQDKDPIFLELKTNVHKQKVMHFEQGGDGVLIC</sequence>